<keyword evidence="2" id="KW-1185">Reference proteome</keyword>
<dbReference type="Proteomes" id="UP000183832">
    <property type="component" value="Unassembled WGS sequence"/>
</dbReference>
<organism evidence="1 2">
    <name type="scientific">Clunio marinus</name>
    <dbReference type="NCBI Taxonomy" id="568069"/>
    <lineage>
        <taxon>Eukaryota</taxon>
        <taxon>Metazoa</taxon>
        <taxon>Ecdysozoa</taxon>
        <taxon>Arthropoda</taxon>
        <taxon>Hexapoda</taxon>
        <taxon>Insecta</taxon>
        <taxon>Pterygota</taxon>
        <taxon>Neoptera</taxon>
        <taxon>Endopterygota</taxon>
        <taxon>Diptera</taxon>
        <taxon>Nematocera</taxon>
        <taxon>Chironomoidea</taxon>
        <taxon>Chironomidae</taxon>
        <taxon>Clunio</taxon>
    </lineage>
</organism>
<name>A0A1J1IXZ8_9DIPT</name>
<accession>A0A1J1IXZ8</accession>
<sequence>MSFLSFLSLKKHHNFLKKNLHISLTNNFSKIQDSNERKIPLPSVLRKSIVSSWCAKPLIKNSFRMLIKK</sequence>
<evidence type="ECO:0000313" key="1">
    <source>
        <dbReference type="EMBL" id="CRL04960.1"/>
    </source>
</evidence>
<protein>
    <submittedName>
        <fullName evidence="1">CLUMA_CG018616, isoform A</fullName>
    </submittedName>
</protein>
<proteinExistence type="predicted"/>
<reference evidence="1 2" key="1">
    <citation type="submission" date="2015-04" db="EMBL/GenBank/DDBJ databases">
        <authorList>
            <person name="Syromyatnikov M.Y."/>
            <person name="Popov V.N."/>
        </authorList>
    </citation>
    <scope>NUCLEOTIDE SEQUENCE [LARGE SCALE GENOMIC DNA]</scope>
</reference>
<dbReference type="AlphaFoldDB" id="A0A1J1IXZ8"/>
<evidence type="ECO:0000313" key="2">
    <source>
        <dbReference type="Proteomes" id="UP000183832"/>
    </source>
</evidence>
<gene>
    <name evidence="1" type="ORF">CLUMA_CG018616</name>
</gene>
<dbReference type="EMBL" id="CVRI01000064">
    <property type="protein sequence ID" value="CRL04960.1"/>
    <property type="molecule type" value="Genomic_DNA"/>
</dbReference>